<dbReference type="PROSITE" id="PS00211">
    <property type="entry name" value="ABC_TRANSPORTER_1"/>
    <property type="match status" value="1"/>
</dbReference>
<evidence type="ECO:0000313" key="6">
    <source>
        <dbReference type="EMBL" id="BAF59562.1"/>
    </source>
</evidence>
<dbReference type="InterPro" id="IPR017871">
    <property type="entry name" value="ABC_transporter-like_CS"/>
</dbReference>
<dbReference type="CDD" id="cd03235">
    <property type="entry name" value="ABC_Metallic_Cations"/>
    <property type="match status" value="1"/>
</dbReference>
<dbReference type="PROSITE" id="PS50893">
    <property type="entry name" value="ABC_TRANSPORTER_2"/>
    <property type="match status" value="1"/>
</dbReference>
<evidence type="ECO:0000256" key="1">
    <source>
        <dbReference type="ARBA" id="ARBA00005417"/>
    </source>
</evidence>
<protein>
    <submittedName>
        <fullName evidence="6">ABC-type Mn/Zn transport systems, ATPase component</fullName>
    </submittedName>
</protein>
<dbReference type="Proteomes" id="UP000006556">
    <property type="component" value="Chromosome"/>
</dbReference>
<dbReference type="GO" id="GO:0016887">
    <property type="term" value="F:ATP hydrolysis activity"/>
    <property type="evidence" value="ECO:0007669"/>
    <property type="project" value="InterPro"/>
</dbReference>
<dbReference type="Gene3D" id="3.40.50.300">
    <property type="entry name" value="P-loop containing nucleotide triphosphate hydrolases"/>
    <property type="match status" value="1"/>
</dbReference>
<evidence type="ECO:0000259" key="5">
    <source>
        <dbReference type="PROSITE" id="PS50893"/>
    </source>
</evidence>
<dbReference type="eggNOG" id="COG1121">
    <property type="taxonomic scope" value="Bacteria"/>
</dbReference>
<accession>A5D2H7</accession>
<dbReference type="KEGG" id="pth:PTH_1381"/>
<keyword evidence="4" id="KW-0067">ATP-binding</keyword>
<dbReference type="InterPro" id="IPR003439">
    <property type="entry name" value="ABC_transporter-like_ATP-bd"/>
</dbReference>
<evidence type="ECO:0000256" key="2">
    <source>
        <dbReference type="ARBA" id="ARBA00022448"/>
    </source>
</evidence>
<dbReference type="Pfam" id="PF00005">
    <property type="entry name" value="ABC_tran"/>
    <property type="match status" value="1"/>
</dbReference>
<dbReference type="SMART" id="SM00382">
    <property type="entry name" value="AAA"/>
    <property type="match status" value="1"/>
</dbReference>
<organism evidence="6 7">
    <name type="scientific">Pelotomaculum thermopropionicum (strain DSM 13744 / JCM 10971 / SI)</name>
    <dbReference type="NCBI Taxonomy" id="370438"/>
    <lineage>
        <taxon>Bacteria</taxon>
        <taxon>Bacillati</taxon>
        <taxon>Bacillota</taxon>
        <taxon>Clostridia</taxon>
        <taxon>Eubacteriales</taxon>
        <taxon>Desulfotomaculaceae</taxon>
        <taxon>Pelotomaculum</taxon>
    </lineage>
</organism>
<keyword evidence="7" id="KW-1185">Reference proteome</keyword>
<comment type="similarity">
    <text evidence="1">Belongs to the ABC transporter superfamily.</text>
</comment>
<dbReference type="GO" id="GO:0005524">
    <property type="term" value="F:ATP binding"/>
    <property type="evidence" value="ECO:0007669"/>
    <property type="project" value="UniProtKB-KW"/>
</dbReference>
<sequence length="246" mass="27029">MKKNTIALELDKVSFSYGCHPVLKNISLTVKCGESVGITGPNGSGKSTLLKLVAGLLKPDAGNIRIFGRDSKNFKERGRIGYVAQKVSIINSGFPSTVEEIVLSGRIAGRGLFRALNREDRMIVSEALAVLGMEKYRREAIGSLSGGQQQKVFIARALASRPDLLLLDEPTAGMDPESQAKFYSLLKELIQKNAITLLLVSHDLEAISSVVDRQVCLDKHICSCCYNFDENGAFEYETCRKRIWTA</sequence>
<dbReference type="HOGENOM" id="CLU_000604_1_11_9"/>
<feature type="domain" description="ABC transporter" evidence="5">
    <location>
        <begin position="8"/>
        <end position="244"/>
    </location>
</feature>
<evidence type="ECO:0000256" key="3">
    <source>
        <dbReference type="ARBA" id="ARBA00022741"/>
    </source>
</evidence>
<gene>
    <name evidence="6" type="primary">ZnuC</name>
    <name evidence="6" type="ordered locus">PTH_1381</name>
</gene>
<reference evidence="7" key="1">
    <citation type="journal article" date="2008" name="Genome Res.">
        <title>The genome of Pelotomaculum thermopropionicum reveals niche-associated evolution in anaerobic microbiota.</title>
        <authorList>
            <person name="Kosaka T."/>
            <person name="Kato S."/>
            <person name="Shimoyama T."/>
            <person name="Ishii S."/>
            <person name="Abe T."/>
            <person name="Watanabe K."/>
        </authorList>
    </citation>
    <scope>NUCLEOTIDE SEQUENCE [LARGE SCALE GENOMIC DNA]</scope>
    <source>
        <strain evidence="7">DSM 13744 / JCM 10971 / SI</strain>
    </source>
</reference>
<dbReference type="STRING" id="370438.PTH_1381"/>
<name>A5D2H7_PELTS</name>
<dbReference type="FunFam" id="3.40.50.300:FF:000134">
    <property type="entry name" value="Iron-enterobactin ABC transporter ATP-binding protein"/>
    <property type="match status" value="1"/>
</dbReference>
<dbReference type="EMBL" id="AP009389">
    <property type="protein sequence ID" value="BAF59562.1"/>
    <property type="molecule type" value="Genomic_DNA"/>
</dbReference>
<dbReference type="AlphaFoldDB" id="A5D2H7"/>
<dbReference type="InterPro" id="IPR027417">
    <property type="entry name" value="P-loop_NTPase"/>
</dbReference>
<dbReference type="SUPFAM" id="SSF52540">
    <property type="entry name" value="P-loop containing nucleoside triphosphate hydrolases"/>
    <property type="match status" value="1"/>
</dbReference>
<proteinExistence type="inferred from homology"/>
<dbReference type="InterPro" id="IPR050153">
    <property type="entry name" value="Metal_Ion_Import_ABC"/>
</dbReference>
<dbReference type="PANTHER" id="PTHR42734">
    <property type="entry name" value="METAL TRANSPORT SYSTEM ATP-BINDING PROTEIN TM_0124-RELATED"/>
    <property type="match status" value="1"/>
</dbReference>
<keyword evidence="2" id="KW-0813">Transport</keyword>
<evidence type="ECO:0000256" key="4">
    <source>
        <dbReference type="ARBA" id="ARBA00022840"/>
    </source>
</evidence>
<dbReference type="PANTHER" id="PTHR42734:SF17">
    <property type="entry name" value="METAL TRANSPORT SYSTEM ATP-BINDING PROTEIN TM_0124-RELATED"/>
    <property type="match status" value="1"/>
</dbReference>
<keyword evidence="3" id="KW-0547">Nucleotide-binding</keyword>
<dbReference type="InterPro" id="IPR003593">
    <property type="entry name" value="AAA+_ATPase"/>
</dbReference>
<evidence type="ECO:0000313" key="7">
    <source>
        <dbReference type="Proteomes" id="UP000006556"/>
    </source>
</evidence>